<organism evidence="3 4">
    <name type="scientific">Paenibacillus thermoaerophilus</name>
    <dbReference type="NCBI Taxonomy" id="1215385"/>
    <lineage>
        <taxon>Bacteria</taxon>
        <taxon>Bacillati</taxon>
        <taxon>Bacillota</taxon>
        <taxon>Bacilli</taxon>
        <taxon>Bacillales</taxon>
        <taxon>Paenibacillaceae</taxon>
        <taxon>Paenibacillus</taxon>
    </lineage>
</organism>
<feature type="domain" description="Glycosyltransferase subfamily 4-like N-terminal" evidence="2">
    <location>
        <begin position="14"/>
        <end position="181"/>
    </location>
</feature>
<dbReference type="InterPro" id="IPR028098">
    <property type="entry name" value="Glyco_trans_4-like_N"/>
</dbReference>
<protein>
    <submittedName>
        <fullName evidence="3">Glycosyltransferase family 4 protein</fullName>
        <ecNumber evidence="3">2.4.-.-</ecNumber>
    </submittedName>
</protein>
<dbReference type="EMBL" id="JBHTGQ010000032">
    <property type="protein sequence ID" value="MFC7751015.1"/>
    <property type="molecule type" value="Genomic_DNA"/>
</dbReference>
<proteinExistence type="predicted"/>
<dbReference type="Gene3D" id="3.40.50.2000">
    <property type="entry name" value="Glycogen Phosphorylase B"/>
    <property type="match status" value="2"/>
</dbReference>
<keyword evidence="3" id="KW-0808">Transferase</keyword>
<evidence type="ECO:0000313" key="4">
    <source>
        <dbReference type="Proteomes" id="UP001596528"/>
    </source>
</evidence>
<accession>A0ABW2V7H1</accession>
<dbReference type="PANTHER" id="PTHR45947:SF3">
    <property type="entry name" value="SULFOQUINOVOSYL TRANSFERASE SQD2"/>
    <property type="match status" value="1"/>
</dbReference>
<evidence type="ECO:0000259" key="1">
    <source>
        <dbReference type="Pfam" id="PF00534"/>
    </source>
</evidence>
<gene>
    <name evidence="3" type="ORF">ACFQWB_13905</name>
</gene>
<dbReference type="Pfam" id="PF00534">
    <property type="entry name" value="Glycos_transf_1"/>
    <property type="match status" value="1"/>
</dbReference>
<dbReference type="CDD" id="cd03814">
    <property type="entry name" value="GT4-like"/>
    <property type="match status" value="1"/>
</dbReference>
<dbReference type="InterPro" id="IPR050194">
    <property type="entry name" value="Glycosyltransferase_grp1"/>
</dbReference>
<dbReference type="Proteomes" id="UP001596528">
    <property type="component" value="Unassembled WGS sequence"/>
</dbReference>
<name>A0ABW2V7H1_9BACL</name>
<dbReference type="GO" id="GO:0016757">
    <property type="term" value="F:glycosyltransferase activity"/>
    <property type="evidence" value="ECO:0007669"/>
    <property type="project" value="UniProtKB-KW"/>
</dbReference>
<comment type="caution">
    <text evidence="3">The sequence shown here is derived from an EMBL/GenBank/DDBJ whole genome shotgun (WGS) entry which is preliminary data.</text>
</comment>
<dbReference type="RefSeq" id="WP_138789547.1">
    <property type="nucleotide sequence ID" value="NZ_JBHTGQ010000032.1"/>
</dbReference>
<feature type="domain" description="Glycosyl transferase family 1" evidence="1">
    <location>
        <begin position="188"/>
        <end position="355"/>
    </location>
</feature>
<keyword evidence="4" id="KW-1185">Reference proteome</keyword>
<evidence type="ECO:0000313" key="3">
    <source>
        <dbReference type="EMBL" id="MFC7751015.1"/>
    </source>
</evidence>
<dbReference type="Pfam" id="PF13439">
    <property type="entry name" value="Glyco_transf_4"/>
    <property type="match status" value="1"/>
</dbReference>
<dbReference type="EC" id="2.4.-.-" evidence="3"/>
<dbReference type="InterPro" id="IPR001296">
    <property type="entry name" value="Glyco_trans_1"/>
</dbReference>
<keyword evidence="3" id="KW-0328">Glycosyltransferase</keyword>
<dbReference type="SUPFAM" id="SSF53756">
    <property type="entry name" value="UDP-Glycosyltransferase/glycogen phosphorylase"/>
    <property type="match status" value="1"/>
</dbReference>
<reference evidence="4" key="1">
    <citation type="journal article" date="2019" name="Int. J. Syst. Evol. Microbiol.">
        <title>The Global Catalogue of Microorganisms (GCM) 10K type strain sequencing project: providing services to taxonomists for standard genome sequencing and annotation.</title>
        <authorList>
            <consortium name="The Broad Institute Genomics Platform"/>
            <consortium name="The Broad Institute Genome Sequencing Center for Infectious Disease"/>
            <person name="Wu L."/>
            <person name="Ma J."/>
        </authorList>
    </citation>
    <scope>NUCLEOTIDE SEQUENCE [LARGE SCALE GENOMIC DNA]</scope>
    <source>
        <strain evidence="4">JCM 18657</strain>
    </source>
</reference>
<evidence type="ECO:0000259" key="2">
    <source>
        <dbReference type="Pfam" id="PF13439"/>
    </source>
</evidence>
<dbReference type="PANTHER" id="PTHR45947">
    <property type="entry name" value="SULFOQUINOVOSYL TRANSFERASE SQD2"/>
    <property type="match status" value="1"/>
</dbReference>
<sequence>MRVAIFTDTYLPEVNGVAKTLGRWVNYLESRGIACRVFAPESGDDSEDKPDRDFVHRFYSIPFLLYPELKLAIPNPFQIRKALREFEPTIVHAATPFNLGLFGLRYARKNNVPIVASYHTHFDQYLQHYKIQWVEPTLWRYMHWFHTDCRRIYVPSPSTKAYLEQKGMRGLEVWSRGVDTELFRPVSDREKILHKWNIPSDSFVLLYVGRLAPEKSVDVLLRAWHKLPADIRSRGRLVLTGDGPLAEELREMLPQNGHMIMTGFVQGRELAELYGAADLFVFPSATETFGNVVLESMAAGTPVIGAAAGGVLDNVQHNRTGLLCTPGSEEEFAAAIERLYRDGELRASMGRNAREYAEQQSWEQIFGRLLDSYRDVLEQESARVRGDFAN</sequence>